<dbReference type="InterPro" id="IPR045584">
    <property type="entry name" value="Pilin-like"/>
</dbReference>
<organism evidence="5 6">
    <name type="scientific">Halomonas rhizosphaerae</name>
    <dbReference type="NCBI Taxonomy" id="3043296"/>
    <lineage>
        <taxon>Bacteria</taxon>
        <taxon>Pseudomonadati</taxon>
        <taxon>Pseudomonadota</taxon>
        <taxon>Gammaproteobacteria</taxon>
        <taxon>Oceanospirillales</taxon>
        <taxon>Halomonadaceae</taxon>
        <taxon>Halomonas</taxon>
    </lineage>
</organism>
<name>A0ABT6V354_9GAMM</name>
<evidence type="ECO:0000313" key="6">
    <source>
        <dbReference type="Proteomes" id="UP001225957"/>
    </source>
</evidence>
<accession>A0ABT6V354</accession>
<reference evidence="5 6" key="1">
    <citation type="submission" date="2023-04" db="EMBL/GenBank/DDBJ databases">
        <title>Halomonas strains isolated from rhizosphere soil.</title>
        <authorList>
            <person name="Xu L."/>
            <person name="Sun J.-Q."/>
        </authorList>
    </citation>
    <scope>NUCLEOTIDE SEQUENCE [LARGE SCALE GENOMIC DNA]</scope>
    <source>
        <strain evidence="5 6">LR5S20</strain>
    </source>
</reference>
<sequence length="153" mass="16385">MKKQGMQKYVKTGQGGFTLIELMIVVAIIGILAALAIPRYQDYTTRARVTEGLNLVQPVRLAIAEYYSSEGEWPSAASIGYGTAASFATENITSVTINGGGATANDIDILYTTNVVDPAGTLELQAAEESQSISWTCSIVSNFEVRQVPANCR</sequence>
<dbReference type="Pfam" id="PF00114">
    <property type="entry name" value="Pilin"/>
    <property type="match status" value="1"/>
</dbReference>
<gene>
    <name evidence="5" type="ORF">QLQ83_09525</name>
</gene>
<dbReference type="InterPro" id="IPR001082">
    <property type="entry name" value="Pilin"/>
</dbReference>
<dbReference type="RefSeq" id="WP_282735292.1">
    <property type="nucleotide sequence ID" value="NZ_JASCQP010000025.1"/>
</dbReference>
<evidence type="ECO:0000256" key="2">
    <source>
        <dbReference type="ARBA" id="ARBA00022481"/>
    </source>
</evidence>
<evidence type="ECO:0000313" key="5">
    <source>
        <dbReference type="EMBL" id="MDI5891337.1"/>
    </source>
</evidence>
<keyword evidence="6" id="KW-1185">Reference proteome</keyword>
<dbReference type="NCBIfam" id="TIGR02532">
    <property type="entry name" value="IV_pilin_GFxxxE"/>
    <property type="match status" value="1"/>
</dbReference>
<dbReference type="EMBL" id="JASCQP010000025">
    <property type="protein sequence ID" value="MDI5891337.1"/>
    <property type="molecule type" value="Genomic_DNA"/>
</dbReference>
<comment type="caution">
    <text evidence="5">The sequence shown here is derived from an EMBL/GenBank/DDBJ whole genome shotgun (WGS) entry which is preliminary data.</text>
</comment>
<dbReference type="Pfam" id="PF07963">
    <property type="entry name" value="N_methyl"/>
    <property type="match status" value="1"/>
</dbReference>
<dbReference type="Proteomes" id="UP001225957">
    <property type="component" value="Unassembled WGS sequence"/>
</dbReference>
<dbReference type="Gene3D" id="3.30.700.10">
    <property type="entry name" value="Glycoprotein, Type 4 Pilin"/>
    <property type="match status" value="1"/>
</dbReference>
<dbReference type="PROSITE" id="PS00409">
    <property type="entry name" value="PROKAR_NTER_METHYL"/>
    <property type="match status" value="1"/>
</dbReference>
<dbReference type="PANTHER" id="PTHR30093">
    <property type="entry name" value="GENERAL SECRETION PATHWAY PROTEIN G"/>
    <property type="match status" value="1"/>
</dbReference>
<comment type="similarity">
    <text evidence="1 3">Belongs to the N-Me-Phe pilin family.</text>
</comment>
<keyword evidence="4" id="KW-1133">Transmembrane helix</keyword>
<evidence type="ECO:0000256" key="1">
    <source>
        <dbReference type="ARBA" id="ARBA00005233"/>
    </source>
</evidence>
<keyword evidence="4" id="KW-0472">Membrane</keyword>
<keyword evidence="3" id="KW-0281">Fimbrium</keyword>
<protein>
    <submittedName>
        <fullName evidence="5">Pilin</fullName>
    </submittedName>
</protein>
<proteinExistence type="inferred from homology"/>
<feature type="transmembrane region" description="Helical" evidence="4">
    <location>
        <begin position="16"/>
        <end position="37"/>
    </location>
</feature>
<dbReference type="InterPro" id="IPR012902">
    <property type="entry name" value="N_methyl_site"/>
</dbReference>
<evidence type="ECO:0000256" key="3">
    <source>
        <dbReference type="RuleBase" id="RU000389"/>
    </source>
</evidence>
<keyword evidence="4" id="KW-0812">Transmembrane</keyword>
<dbReference type="PANTHER" id="PTHR30093:SF34">
    <property type="entry name" value="PREPILIN PEPTIDASE-DEPENDENT PROTEIN D"/>
    <property type="match status" value="1"/>
</dbReference>
<keyword evidence="2" id="KW-0488">Methylation</keyword>
<dbReference type="SUPFAM" id="SSF54523">
    <property type="entry name" value="Pili subunits"/>
    <property type="match status" value="1"/>
</dbReference>
<evidence type="ECO:0000256" key="4">
    <source>
        <dbReference type="SAM" id="Phobius"/>
    </source>
</evidence>